<proteinExistence type="predicted"/>
<dbReference type="KEGG" id="nfl:COO91_05079"/>
<evidence type="ECO:0000313" key="6">
    <source>
        <dbReference type="Proteomes" id="UP000232003"/>
    </source>
</evidence>
<dbReference type="KEGG" id="nfl:COO91_00820"/>
<evidence type="ECO:0000256" key="1">
    <source>
        <dbReference type="SAM" id="Phobius"/>
    </source>
</evidence>
<keyword evidence="6" id="KW-1185">Reference proteome</keyword>
<dbReference type="EMBL" id="CP024785">
    <property type="protein sequence ID" value="AUB39091.1"/>
    <property type="molecule type" value="Genomic_DNA"/>
</dbReference>
<accession>A0A2K8T2A3</accession>
<dbReference type="KEGG" id="nfl:COO91_03754"/>
<keyword evidence="1" id="KW-0812">Transmembrane</keyword>
<keyword evidence="1" id="KW-0472">Membrane</keyword>
<reference evidence="5 6" key="1">
    <citation type="submission" date="2017-11" db="EMBL/GenBank/DDBJ databases">
        <title>Complete genome of a free-living desiccation-tolerant cyanobacterium and its photosynthetic adaptation to extreme terrestrial habitat.</title>
        <authorList>
            <person name="Shang J."/>
        </authorList>
    </citation>
    <scope>NUCLEOTIDE SEQUENCE [LARGE SCALE GENOMIC DNA]</scope>
    <source>
        <strain evidence="5 6">CCNUN1</strain>
    </source>
</reference>
<dbReference type="AlphaFoldDB" id="A0A2K8T2A3"/>
<dbReference type="Proteomes" id="UP000232003">
    <property type="component" value="Chromosome"/>
</dbReference>
<dbReference type="KEGG" id="nfl:COO91_07906"/>
<protein>
    <submittedName>
        <fullName evidence="5">Uncharacterized protein</fullName>
    </submittedName>
</protein>
<keyword evidence="1" id="KW-1133">Transmembrane helix</keyword>
<evidence type="ECO:0000313" key="2">
    <source>
        <dbReference type="EMBL" id="AUB34976.1"/>
    </source>
</evidence>
<feature type="transmembrane region" description="Helical" evidence="1">
    <location>
        <begin position="12"/>
        <end position="30"/>
    </location>
</feature>
<gene>
    <name evidence="2" type="ORF">COO91_00820</name>
    <name evidence="3" type="ORF">COO91_03754</name>
    <name evidence="4" type="ORF">COO91_05079</name>
    <name evidence="5" type="ORF">COO91_07906</name>
</gene>
<evidence type="ECO:0000313" key="3">
    <source>
        <dbReference type="EMBL" id="AUB37802.1"/>
    </source>
</evidence>
<dbReference type="EMBL" id="CP024785">
    <property type="protein sequence ID" value="AUB37802.1"/>
    <property type="molecule type" value="Genomic_DNA"/>
</dbReference>
<dbReference type="EMBL" id="CP024785">
    <property type="protein sequence ID" value="AUB41824.1"/>
    <property type="molecule type" value="Genomic_DNA"/>
</dbReference>
<name>A0A2K8T2A3_9NOSO</name>
<dbReference type="EMBL" id="CP024785">
    <property type="protein sequence ID" value="AUB34976.1"/>
    <property type="molecule type" value="Genomic_DNA"/>
</dbReference>
<evidence type="ECO:0000313" key="4">
    <source>
        <dbReference type="EMBL" id="AUB39091.1"/>
    </source>
</evidence>
<organism evidence="5 6">
    <name type="scientific">Nostoc flagelliforme CCNUN1</name>
    <dbReference type="NCBI Taxonomy" id="2038116"/>
    <lineage>
        <taxon>Bacteria</taxon>
        <taxon>Bacillati</taxon>
        <taxon>Cyanobacteriota</taxon>
        <taxon>Cyanophyceae</taxon>
        <taxon>Nostocales</taxon>
        <taxon>Nostocaceae</taxon>
        <taxon>Nostoc</taxon>
    </lineage>
</organism>
<sequence length="41" mass="4381">MVNADGKRISAIIWSGAMPAAGCAYARLSIRKNRTLSIIFG</sequence>
<evidence type="ECO:0000313" key="5">
    <source>
        <dbReference type="EMBL" id="AUB41824.1"/>
    </source>
</evidence>